<dbReference type="AlphaFoldDB" id="A0A099F4X8"/>
<dbReference type="EMBL" id="FOJO01000003">
    <property type="protein sequence ID" value="SFA43574.1"/>
    <property type="molecule type" value="Genomic_DNA"/>
</dbReference>
<reference evidence="3 5" key="2">
    <citation type="submission" date="2014-10" db="EMBL/GenBank/DDBJ databases">
        <title>Paracoccus sanguinis sp. nov., isolated from clinical specimens of New York State patients.</title>
        <authorList>
            <person name="Mingle L.A."/>
            <person name="Cole J.A."/>
            <person name="Lapierre P."/>
            <person name="Musser K.A."/>
        </authorList>
    </citation>
    <scope>NUCLEOTIDE SEQUENCE [LARGE SCALE GENOMIC DNA]</scope>
    <source>
        <strain evidence="3 5">JCM 14014</strain>
    </source>
</reference>
<dbReference type="InterPro" id="IPR036873">
    <property type="entry name" value="Rhodanese-like_dom_sf"/>
</dbReference>
<dbReference type="PROSITE" id="PS50206">
    <property type="entry name" value="RHODANESE_3"/>
    <property type="match status" value="1"/>
</dbReference>
<dbReference type="RefSeq" id="WP_036739930.1">
    <property type="nucleotide sequence ID" value="NZ_FOJO01000003.1"/>
</dbReference>
<name>A0A099F4X8_9RHOB</name>
<reference evidence="3 5" key="1">
    <citation type="submission" date="2014-09" db="EMBL/GenBank/DDBJ databases">
        <authorList>
            <person name="McGinnis J.M."/>
            <person name="Wolfgang W.J."/>
        </authorList>
    </citation>
    <scope>NUCLEOTIDE SEQUENCE [LARGE SCALE GENOMIC DNA]</scope>
    <source>
        <strain evidence="3 5">JCM 14014</strain>
    </source>
</reference>
<gene>
    <name evidence="3" type="ORF">IT41_07430</name>
    <name evidence="4" type="ORF">SAMN04487972_10357</name>
</gene>
<dbReference type="InterPro" id="IPR001763">
    <property type="entry name" value="Rhodanese-like_dom"/>
</dbReference>
<dbReference type="OrthoDB" id="7835227at2"/>
<dbReference type="Proteomes" id="UP000029846">
    <property type="component" value="Unassembled WGS sequence"/>
</dbReference>
<keyword evidence="3" id="KW-0808">Transferase</keyword>
<dbReference type="eggNOG" id="COG0607">
    <property type="taxonomic scope" value="Bacteria"/>
</dbReference>
<dbReference type="GO" id="GO:0016740">
    <property type="term" value="F:transferase activity"/>
    <property type="evidence" value="ECO:0007669"/>
    <property type="project" value="UniProtKB-KW"/>
</dbReference>
<feature type="signal peptide" evidence="1">
    <location>
        <begin position="1"/>
        <end position="20"/>
    </location>
</feature>
<evidence type="ECO:0000313" key="3">
    <source>
        <dbReference type="EMBL" id="KGJ05202.1"/>
    </source>
</evidence>
<reference evidence="4 6" key="3">
    <citation type="submission" date="2016-10" db="EMBL/GenBank/DDBJ databases">
        <authorList>
            <person name="de Groot N.N."/>
        </authorList>
    </citation>
    <scope>NUCLEOTIDE SEQUENCE [LARGE SCALE GENOMIC DNA]</scope>
    <source>
        <strain evidence="4 6">CGMCC 1.6117</strain>
    </source>
</reference>
<evidence type="ECO:0000256" key="1">
    <source>
        <dbReference type="SAM" id="SignalP"/>
    </source>
</evidence>
<evidence type="ECO:0000313" key="4">
    <source>
        <dbReference type="EMBL" id="SFA43574.1"/>
    </source>
</evidence>
<organism evidence="3 5">
    <name type="scientific">Paracoccus halophilus</name>
    <dbReference type="NCBI Taxonomy" id="376733"/>
    <lineage>
        <taxon>Bacteria</taxon>
        <taxon>Pseudomonadati</taxon>
        <taxon>Pseudomonadota</taxon>
        <taxon>Alphaproteobacteria</taxon>
        <taxon>Rhodobacterales</taxon>
        <taxon>Paracoccaceae</taxon>
        <taxon>Paracoccus</taxon>
    </lineage>
</organism>
<evidence type="ECO:0000259" key="2">
    <source>
        <dbReference type="PROSITE" id="PS50206"/>
    </source>
</evidence>
<keyword evidence="5" id="KW-1185">Reference proteome</keyword>
<dbReference type="Pfam" id="PF00581">
    <property type="entry name" value="Rhodanese"/>
    <property type="match status" value="1"/>
</dbReference>
<dbReference type="Proteomes" id="UP000182312">
    <property type="component" value="Unassembled WGS sequence"/>
</dbReference>
<sequence length="190" mass="20352">MKKILRALALASMLPCAALAQQGDTYRETKLGLYASATEAHAMMEADPRAILIDVRDPSELMFTGAAEGLDIHVPWMVLDRSAFDADKGTWPMKRNPGFEAAVKARLDALGVTAGDTIIVMCRSGSSRSAPAADVINAMGYAKVWSVTDGFEGSTLKEGGSKGVRAVDGWRNSGLPWGYKVETGIAWTQE</sequence>
<evidence type="ECO:0000313" key="6">
    <source>
        <dbReference type="Proteomes" id="UP000182312"/>
    </source>
</evidence>
<keyword evidence="1" id="KW-0732">Signal</keyword>
<proteinExistence type="predicted"/>
<protein>
    <submittedName>
        <fullName evidence="3 4">Sulfurtransferase</fullName>
    </submittedName>
</protein>
<feature type="chain" id="PRO_5010409419" evidence="1">
    <location>
        <begin position="21"/>
        <end position="190"/>
    </location>
</feature>
<accession>A0A099F4X8</accession>
<dbReference type="SMART" id="SM00450">
    <property type="entry name" value="RHOD"/>
    <property type="match status" value="1"/>
</dbReference>
<feature type="domain" description="Rhodanese" evidence="2">
    <location>
        <begin position="46"/>
        <end position="163"/>
    </location>
</feature>
<dbReference type="EMBL" id="JRKN01000007">
    <property type="protein sequence ID" value="KGJ05202.1"/>
    <property type="molecule type" value="Genomic_DNA"/>
</dbReference>
<dbReference type="STRING" id="376733.SAMN04487972_10357"/>
<evidence type="ECO:0000313" key="5">
    <source>
        <dbReference type="Proteomes" id="UP000029846"/>
    </source>
</evidence>
<dbReference type="Gene3D" id="3.40.250.10">
    <property type="entry name" value="Rhodanese-like domain"/>
    <property type="match status" value="1"/>
</dbReference>
<dbReference type="SUPFAM" id="SSF52821">
    <property type="entry name" value="Rhodanese/Cell cycle control phosphatase"/>
    <property type="match status" value="1"/>
</dbReference>